<keyword evidence="4 8" id="KW-0479">Metal-binding</keyword>
<evidence type="ECO:0000313" key="11">
    <source>
        <dbReference type="Proteomes" id="UP000266287"/>
    </source>
</evidence>
<keyword evidence="2 8" id="KW-0808">Transferase</keyword>
<evidence type="ECO:0000259" key="9">
    <source>
        <dbReference type="Pfam" id="PF00814"/>
    </source>
</evidence>
<dbReference type="Proteomes" id="UP000266287">
    <property type="component" value="Unassembled WGS sequence"/>
</dbReference>
<dbReference type="InterPro" id="IPR022450">
    <property type="entry name" value="TsaD"/>
</dbReference>
<comment type="function">
    <text evidence="8">Required for the formation of a threonylcarbamoyl group on adenosine at position 37 (t(6)A37) in tRNAs that read codons beginning with adenine. Is involved in the transfer of the threonylcarbamoyl moiety of threonylcarbamoyl-AMP (TC-AMP) to the N6 group of A37, together with TsaE and TsaB. TsaD likely plays a direct catalytic role in this reaction.</text>
</comment>
<organism evidence="10 11">
    <name type="scientific">candidate division NPL-UPA2 bacterium Unc8</name>
    <dbReference type="NCBI Taxonomy" id="1980939"/>
    <lineage>
        <taxon>Bacteria</taxon>
    </lineage>
</organism>
<evidence type="ECO:0000256" key="4">
    <source>
        <dbReference type="ARBA" id="ARBA00022723"/>
    </source>
</evidence>
<evidence type="ECO:0000256" key="6">
    <source>
        <dbReference type="ARBA" id="ARBA00023315"/>
    </source>
</evidence>
<feature type="binding site" evidence="8">
    <location>
        <position position="267"/>
    </location>
    <ligand>
        <name>substrate</name>
    </ligand>
</feature>
<sequence>MLVLGMETSCDETAVAIVENGKKICANIVSSQLKLHHRFGGVVPELASRAHLESLPLVLRAALRRSNLSLTDIKAIAVTYGPGLIGCLIVGVSLAKSLSYALSLPLIGVNHLEGHLHSYLLTSSLSPPFIGLVVSGGHTSLILVKDYGDYRSLGETRDDAAGEAYDKVARMLKLGYPGGPLIEKLAREGNPESVKFPRALPNSLDFSFSGLKTAVLYYIQKCGIANPADIAASFQAAVVDVLVKKSLMAAEKTGVEKIVLGGGVAANEALRRALKEAGKKKGIKVYIPPKRLATDNAAMVAAIGYYYLQRGERSDPFSLDAISDLRVESRERREEEVDCIL</sequence>
<dbReference type="GO" id="GO:0061711">
    <property type="term" value="F:tRNA N(6)-L-threonylcarbamoyladenine synthase activity"/>
    <property type="evidence" value="ECO:0007669"/>
    <property type="project" value="UniProtKB-EC"/>
</dbReference>
<comment type="similarity">
    <text evidence="8">Belongs to the KAE1 / TsaD family.</text>
</comment>
<comment type="caution">
    <text evidence="10">The sequence shown here is derived from an EMBL/GenBank/DDBJ whole genome shotgun (WGS) entry which is preliminary data.</text>
</comment>
<accession>A0A399FWA7</accession>
<dbReference type="Gene3D" id="3.30.420.40">
    <property type="match status" value="2"/>
</dbReference>
<name>A0A399FWA7_UNCN2</name>
<feature type="binding site" evidence="8">
    <location>
        <position position="115"/>
    </location>
    <ligand>
        <name>Fe cation</name>
        <dbReference type="ChEBI" id="CHEBI:24875"/>
    </ligand>
</feature>
<evidence type="ECO:0000256" key="1">
    <source>
        <dbReference type="ARBA" id="ARBA00022490"/>
    </source>
</evidence>
<dbReference type="PRINTS" id="PR00789">
    <property type="entry name" value="OSIALOPTASE"/>
</dbReference>
<comment type="cofactor">
    <cofactor evidence="8">
        <name>Fe(2+)</name>
        <dbReference type="ChEBI" id="CHEBI:29033"/>
    </cofactor>
    <text evidence="8">Binds 1 Fe(2+) ion per subunit.</text>
</comment>
<feature type="binding site" evidence="8">
    <location>
        <position position="111"/>
    </location>
    <ligand>
        <name>Fe cation</name>
        <dbReference type="ChEBI" id="CHEBI:24875"/>
    </ligand>
</feature>
<dbReference type="NCBIfam" id="TIGR00329">
    <property type="entry name" value="gcp_kae1"/>
    <property type="match status" value="1"/>
</dbReference>
<evidence type="ECO:0000256" key="3">
    <source>
        <dbReference type="ARBA" id="ARBA00022694"/>
    </source>
</evidence>
<feature type="binding site" evidence="8">
    <location>
        <position position="179"/>
    </location>
    <ligand>
        <name>substrate</name>
    </ligand>
</feature>
<dbReference type="FunFam" id="3.30.420.40:FF:000012">
    <property type="entry name" value="tRNA N6-adenosine threonylcarbamoyltransferase"/>
    <property type="match status" value="1"/>
</dbReference>
<feature type="binding site" evidence="8">
    <location>
        <position position="183"/>
    </location>
    <ligand>
        <name>substrate</name>
    </ligand>
</feature>
<dbReference type="EC" id="2.3.1.234" evidence="8"/>
<dbReference type="GO" id="GO:0005506">
    <property type="term" value="F:iron ion binding"/>
    <property type="evidence" value="ECO:0007669"/>
    <property type="project" value="UniProtKB-UniRule"/>
</dbReference>
<evidence type="ECO:0000256" key="8">
    <source>
        <dbReference type="HAMAP-Rule" id="MF_01445"/>
    </source>
</evidence>
<dbReference type="InterPro" id="IPR017861">
    <property type="entry name" value="KAE1/TsaD"/>
</dbReference>
<feature type="binding site" evidence="8">
    <location>
        <begin position="133"/>
        <end position="137"/>
    </location>
    <ligand>
        <name>substrate</name>
    </ligand>
</feature>
<dbReference type="CDD" id="cd24133">
    <property type="entry name" value="ASKHA_NBD_TsaD_bac"/>
    <property type="match status" value="1"/>
</dbReference>
<proteinExistence type="inferred from homology"/>
<dbReference type="EMBL" id="NDHY01000012">
    <property type="protein sequence ID" value="RIH99785.1"/>
    <property type="molecule type" value="Genomic_DNA"/>
</dbReference>
<dbReference type="GO" id="GO:0005737">
    <property type="term" value="C:cytoplasm"/>
    <property type="evidence" value="ECO:0007669"/>
    <property type="project" value="UniProtKB-SubCell"/>
</dbReference>
<dbReference type="FunFam" id="3.30.420.40:FF:000040">
    <property type="entry name" value="tRNA N6-adenosine threonylcarbamoyltransferase"/>
    <property type="match status" value="1"/>
</dbReference>
<evidence type="ECO:0000256" key="2">
    <source>
        <dbReference type="ARBA" id="ARBA00022679"/>
    </source>
</evidence>
<comment type="catalytic activity">
    <reaction evidence="7 8">
        <text>L-threonylcarbamoyladenylate + adenosine(37) in tRNA = N(6)-L-threonylcarbamoyladenosine(37) in tRNA + AMP + H(+)</text>
        <dbReference type="Rhea" id="RHEA:37059"/>
        <dbReference type="Rhea" id="RHEA-COMP:10162"/>
        <dbReference type="Rhea" id="RHEA-COMP:10163"/>
        <dbReference type="ChEBI" id="CHEBI:15378"/>
        <dbReference type="ChEBI" id="CHEBI:73682"/>
        <dbReference type="ChEBI" id="CHEBI:74411"/>
        <dbReference type="ChEBI" id="CHEBI:74418"/>
        <dbReference type="ChEBI" id="CHEBI:456215"/>
        <dbReference type="EC" id="2.3.1.234"/>
    </reaction>
</comment>
<dbReference type="InterPro" id="IPR043129">
    <property type="entry name" value="ATPase_NBD"/>
</dbReference>
<keyword evidence="1 8" id="KW-0963">Cytoplasm</keyword>
<dbReference type="InterPro" id="IPR000905">
    <property type="entry name" value="Gcp-like_dom"/>
</dbReference>
<keyword evidence="6 8" id="KW-0012">Acyltransferase</keyword>
<keyword evidence="3 8" id="KW-0819">tRNA processing</keyword>
<comment type="subcellular location">
    <subcellularLocation>
        <location evidence="8">Cytoplasm</location>
    </subcellularLocation>
</comment>
<dbReference type="PANTHER" id="PTHR11735:SF6">
    <property type="entry name" value="TRNA N6-ADENOSINE THREONYLCARBAMOYLTRANSFERASE, MITOCHONDRIAL"/>
    <property type="match status" value="1"/>
</dbReference>
<dbReference type="HAMAP" id="MF_01445">
    <property type="entry name" value="TsaD"/>
    <property type="match status" value="1"/>
</dbReference>
<feature type="binding site" evidence="8">
    <location>
        <position position="166"/>
    </location>
    <ligand>
        <name>substrate</name>
    </ligand>
</feature>
<evidence type="ECO:0000313" key="10">
    <source>
        <dbReference type="EMBL" id="RIH99785.1"/>
    </source>
</evidence>
<dbReference type="AlphaFoldDB" id="A0A399FWA7"/>
<feature type="binding site" evidence="8">
    <location>
        <position position="295"/>
    </location>
    <ligand>
        <name>Fe cation</name>
        <dbReference type="ChEBI" id="CHEBI:24875"/>
    </ligand>
</feature>
<feature type="domain" description="Gcp-like" evidence="9">
    <location>
        <begin position="23"/>
        <end position="301"/>
    </location>
</feature>
<reference evidence="10 11" key="1">
    <citation type="submission" date="2018-08" db="EMBL/GenBank/DDBJ databases">
        <title>Draft genome of candidate division NPL-UPA2 bacterium Unc8 that adapted to ultra-basic serpentinizing groundwater.</title>
        <authorList>
            <person name="Ishii S."/>
            <person name="Suzuki S."/>
            <person name="Nealson K.H."/>
        </authorList>
    </citation>
    <scope>NUCLEOTIDE SEQUENCE [LARGE SCALE GENOMIC DNA]</scope>
    <source>
        <strain evidence="10">Unc8</strain>
    </source>
</reference>
<gene>
    <name evidence="8 10" type="primary">tsaD</name>
    <name evidence="10" type="ORF">B9J77_04580</name>
</gene>
<keyword evidence="5 8" id="KW-0408">Iron</keyword>
<dbReference type="PANTHER" id="PTHR11735">
    <property type="entry name" value="TRNA N6-ADENOSINE THREONYLCARBAMOYLTRANSFERASE"/>
    <property type="match status" value="1"/>
</dbReference>
<evidence type="ECO:0000256" key="5">
    <source>
        <dbReference type="ARBA" id="ARBA00023004"/>
    </source>
</evidence>
<dbReference type="NCBIfam" id="TIGR03723">
    <property type="entry name" value="T6A_TsaD_YgjD"/>
    <property type="match status" value="1"/>
</dbReference>
<dbReference type="SUPFAM" id="SSF53067">
    <property type="entry name" value="Actin-like ATPase domain"/>
    <property type="match status" value="2"/>
</dbReference>
<dbReference type="GO" id="GO:0002949">
    <property type="term" value="P:tRNA threonylcarbamoyladenosine modification"/>
    <property type="evidence" value="ECO:0007669"/>
    <property type="project" value="UniProtKB-UniRule"/>
</dbReference>
<dbReference type="Pfam" id="PF00814">
    <property type="entry name" value="TsaD"/>
    <property type="match status" value="1"/>
</dbReference>
<evidence type="ECO:0000256" key="7">
    <source>
        <dbReference type="ARBA" id="ARBA00048117"/>
    </source>
</evidence>
<protein>
    <recommendedName>
        <fullName evidence="8">tRNA N6-adenosine threonylcarbamoyltransferase</fullName>
        <ecNumber evidence="8">2.3.1.234</ecNumber>
    </recommendedName>
    <alternativeName>
        <fullName evidence="8">N6-L-threonylcarbamoyladenine synthase</fullName>
        <shortName evidence="8">t(6)A synthase</shortName>
    </alternativeName>
    <alternativeName>
        <fullName evidence="8">t(6)A37 threonylcarbamoyladenosine biosynthesis protein TsaD</fullName>
    </alternativeName>
    <alternativeName>
        <fullName evidence="8">tRNA threonylcarbamoyladenosine biosynthesis protein TsaD</fullName>
    </alternativeName>
</protein>